<name>A0A0K2CMD2_9CAUD</name>
<reference evidence="1 2" key="1">
    <citation type="submission" date="2015-07" db="EMBL/GenBank/DDBJ databases">
        <authorList>
            <person name="Black M."/>
            <person name="Gluste F."/>
            <person name="Kahn E."/>
            <person name="Kasera S."/>
            <person name="Browstead H."/>
            <person name="Browstone C.N."/>
            <person name="Yu S."/>
            <person name="Shaffer C.D."/>
            <person name="Hafer-Weston K.A."/>
            <person name="Elgin S.C.R."/>
            <person name="Miller E.S."/>
            <person name="Bradley K.W."/>
            <person name="Asai D.J."/>
            <person name="Bowman C.A."/>
            <person name="Russell D.A."/>
            <person name="Pope W.H."/>
            <person name="Jacobs-Sera D."/>
            <person name="Hendrix R.W."/>
            <person name="Hatfull G.F."/>
        </authorList>
    </citation>
    <scope>NUCLEOTIDE SEQUENCE [LARGE SCALE GENOMIC DNA]</scope>
</reference>
<evidence type="ECO:0000313" key="1">
    <source>
        <dbReference type="EMBL" id="ALA06806.1"/>
    </source>
</evidence>
<dbReference type="KEGG" id="vg:26634267"/>
<sequence length="59" mass="6520">MIEISIDGGSPLEISDALREVAVDLAHGYIPTDRFFRTKLWGGSRQIGTIRTIPESAFD</sequence>
<dbReference type="OrthoDB" id="26061at10239"/>
<dbReference type="Proteomes" id="UP000203217">
    <property type="component" value="Segment"/>
</dbReference>
<accession>A0A0K2CMD2</accession>
<dbReference type="RefSeq" id="YP_009207743.1">
    <property type="nucleotide sequence ID" value="NC_028897.1"/>
</dbReference>
<evidence type="ECO:0000313" key="2">
    <source>
        <dbReference type="Proteomes" id="UP000203217"/>
    </source>
</evidence>
<gene>
    <name evidence="1" type="ORF">SEA_CHADWICK_79</name>
</gene>
<organism evidence="1 2">
    <name type="scientific">Mycobacterium phage Chadwick</name>
    <dbReference type="NCBI Taxonomy" id="1698366"/>
    <lineage>
        <taxon>Viruses</taxon>
        <taxon>Duplodnaviria</taxon>
        <taxon>Heunggongvirae</taxon>
        <taxon>Uroviricota</taxon>
        <taxon>Caudoviricetes</taxon>
        <taxon>Benedictvirus</taxon>
        <taxon>Benedictvirus chadwick</taxon>
    </lineage>
</organism>
<dbReference type="EMBL" id="KT246486">
    <property type="protein sequence ID" value="ALA06806.1"/>
    <property type="molecule type" value="Genomic_DNA"/>
</dbReference>
<keyword evidence="2" id="KW-1185">Reference proteome</keyword>
<dbReference type="GeneID" id="26634267"/>
<protein>
    <submittedName>
        <fullName evidence="1">Uncharacterized protein</fullName>
    </submittedName>
</protein>
<proteinExistence type="predicted"/>